<protein>
    <submittedName>
        <fullName evidence="1">Uncharacterized protein</fullName>
    </submittedName>
</protein>
<keyword evidence="2" id="KW-1185">Reference proteome</keyword>
<gene>
    <name evidence="1" type="ORF">Pint_36584</name>
</gene>
<comment type="caution">
    <text evidence="1">The sequence shown here is derived from an EMBL/GenBank/DDBJ whole genome shotgun (WGS) entry which is preliminary data.</text>
</comment>
<proteinExistence type="predicted"/>
<evidence type="ECO:0000313" key="1">
    <source>
        <dbReference type="EMBL" id="KAJ0027300.1"/>
    </source>
</evidence>
<organism evidence="1 2">
    <name type="scientific">Pistacia integerrima</name>
    <dbReference type="NCBI Taxonomy" id="434235"/>
    <lineage>
        <taxon>Eukaryota</taxon>
        <taxon>Viridiplantae</taxon>
        <taxon>Streptophyta</taxon>
        <taxon>Embryophyta</taxon>
        <taxon>Tracheophyta</taxon>
        <taxon>Spermatophyta</taxon>
        <taxon>Magnoliopsida</taxon>
        <taxon>eudicotyledons</taxon>
        <taxon>Gunneridae</taxon>
        <taxon>Pentapetalae</taxon>
        <taxon>rosids</taxon>
        <taxon>malvids</taxon>
        <taxon>Sapindales</taxon>
        <taxon>Anacardiaceae</taxon>
        <taxon>Pistacia</taxon>
    </lineage>
</organism>
<accession>A0ACC0XZM2</accession>
<reference evidence="2" key="1">
    <citation type="journal article" date="2023" name="G3 (Bethesda)">
        <title>Genome assembly and association tests identify interacting loci associated with vigor, precocity, and sex in interspecific pistachio rootstocks.</title>
        <authorList>
            <person name="Palmer W."/>
            <person name="Jacygrad E."/>
            <person name="Sagayaradj S."/>
            <person name="Cavanaugh K."/>
            <person name="Han R."/>
            <person name="Bertier L."/>
            <person name="Beede B."/>
            <person name="Kafkas S."/>
            <person name="Golino D."/>
            <person name="Preece J."/>
            <person name="Michelmore R."/>
        </authorList>
    </citation>
    <scope>NUCLEOTIDE SEQUENCE [LARGE SCALE GENOMIC DNA]</scope>
</reference>
<dbReference type="Proteomes" id="UP001163603">
    <property type="component" value="Chromosome 9"/>
</dbReference>
<dbReference type="EMBL" id="CM047744">
    <property type="protein sequence ID" value="KAJ0027300.1"/>
    <property type="molecule type" value="Genomic_DNA"/>
</dbReference>
<sequence>MESKAQVCCKVHVVCIPSPFQSHIKAMLKLAKLLHHKGFDITFVNTEFNHSRLLKSRGANSLDGYPHFQFETIPDGLPYQPDDTTQDMSALCESIRNNVLLDPFRNLLAKLINAPSSNTVSWVIISDGFLSFAITAAEEVALPIILFFTISACSLMGFKQFRTLKDESYLTKELDTVIEWIPGMKDIRIRDLPSFVRSTDPDDILFNLTMEATEKASKASAILIHTFDALESQVLDALSSMFSHVLAVGPLQLLLHQIHDQDDGGHDLSSVAYISSMVLVLVVIQAAHCAKASEGRIGPDVFECGRIAAVVGECNSYLSGIYSKPSPSCCSGTKVIVEMCSTSRAEDHLLGCILKLQSYQAINQE</sequence>
<evidence type="ECO:0000313" key="2">
    <source>
        <dbReference type="Proteomes" id="UP001163603"/>
    </source>
</evidence>
<name>A0ACC0XZM2_9ROSI</name>